<dbReference type="Pfam" id="PF01266">
    <property type="entry name" value="DAO"/>
    <property type="match status" value="1"/>
</dbReference>
<dbReference type="GO" id="GO:0004368">
    <property type="term" value="F:glycerol-3-phosphate dehydrogenase (quinone) activity"/>
    <property type="evidence" value="ECO:0007669"/>
    <property type="project" value="UniProtKB-EC"/>
</dbReference>
<evidence type="ECO:0000256" key="5">
    <source>
        <dbReference type="ARBA" id="ARBA00023002"/>
    </source>
</evidence>
<dbReference type="Gene3D" id="1.10.8.870">
    <property type="entry name" value="Alpha-glycerophosphate oxidase, cap domain"/>
    <property type="match status" value="1"/>
</dbReference>
<keyword evidence="9" id="KW-1185">Reference proteome</keyword>
<evidence type="ECO:0000256" key="1">
    <source>
        <dbReference type="ARBA" id="ARBA00001974"/>
    </source>
</evidence>
<evidence type="ECO:0000259" key="6">
    <source>
        <dbReference type="Pfam" id="PF01266"/>
    </source>
</evidence>
<dbReference type="EMBL" id="JAVDYG010000001">
    <property type="protein sequence ID" value="MDR7361809.1"/>
    <property type="molecule type" value="Genomic_DNA"/>
</dbReference>
<keyword evidence="3" id="KW-0285">Flavoprotein</keyword>
<evidence type="ECO:0000256" key="2">
    <source>
        <dbReference type="ARBA" id="ARBA00007330"/>
    </source>
</evidence>
<dbReference type="InterPro" id="IPR038299">
    <property type="entry name" value="DAO_C_sf"/>
</dbReference>
<dbReference type="Proteomes" id="UP001183648">
    <property type="component" value="Unassembled WGS sequence"/>
</dbReference>
<reference evidence="8 9" key="1">
    <citation type="submission" date="2023-07" db="EMBL/GenBank/DDBJ databases">
        <title>Sequencing the genomes of 1000 actinobacteria strains.</title>
        <authorList>
            <person name="Klenk H.-P."/>
        </authorList>
    </citation>
    <scope>NUCLEOTIDE SEQUENCE [LARGE SCALE GENOMIC DNA]</scope>
    <source>
        <strain evidence="8 9">DSM 19426</strain>
    </source>
</reference>
<dbReference type="InterPro" id="IPR000447">
    <property type="entry name" value="G3P_DH_FAD-dep"/>
</dbReference>
<comment type="cofactor">
    <cofactor evidence="1">
        <name>FAD</name>
        <dbReference type="ChEBI" id="CHEBI:57692"/>
    </cofactor>
</comment>
<dbReference type="RefSeq" id="WP_310300329.1">
    <property type="nucleotide sequence ID" value="NZ_BAAAPS010000001.1"/>
</dbReference>
<evidence type="ECO:0000313" key="9">
    <source>
        <dbReference type="Proteomes" id="UP001183648"/>
    </source>
</evidence>
<keyword evidence="5 8" id="KW-0560">Oxidoreductase</keyword>
<gene>
    <name evidence="8" type="ORF">J2S63_001362</name>
</gene>
<name>A0ABU2BT48_9ACTN</name>
<dbReference type="PRINTS" id="PR01001">
    <property type="entry name" value="FADG3PDH"/>
</dbReference>
<accession>A0ABU2BT48</accession>
<dbReference type="Pfam" id="PF16901">
    <property type="entry name" value="DAO_C"/>
    <property type="match status" value="1"/>
</dbReference>
<protein>
    <submittedName>
        <fullName evidence="8">Glycerol-3-phosphate dehydrogenase</fullName>
        <ecNumber evidence="8">1.1.5.3</ecNumber>
    </submittedName>
</protein>
<dbReference type="SUPFAM" id="SSF54373">
    <property type="entry name" value="FAD-linked reductases, C-terminal domain"/>
    <property type="match status" value="1"/>
</dbReference>
<organism evidence="8 9">
    <name type="scientific">Nocardioides marmoribigeumensis</name>
    <dbReference type="NCBI Taxonomy" id="433649"/>
    <lineage>
        <taxon>Bacteria</taxon>
        <taxon>Bacillati</taxon>
        <taxon>Actinomycetota</taxon>
        <taxon>Actinomycetes</taxon>
        <taxon>Propionibacteriales</taxon>
        <taxon>Nocardioidaceae</taxon>
        <taxon>Nocardioides</taxon>
    </lineage>
</organism>
<evidence type="ECO:0000259" key="7">
    <source>
        <dbReference type="Pfam" id="PF16901"/>
    </source>
</evidence>
<feature type="domain" description="FAD dependent oxidoreductase" evidence="6">
    <location>
        <begin position="9"/>
        <end position="339"/>
    </location>
</feature>
<dbReference type="SUPFAM" id="SSF51905">
    <property type="entry name" value="FAD/NAD(P)-binding domain"/>
    <property type="match status" value="1"/>
</dbReference>
<evidence type="ECO:0000313" key="8">
    <source>
        <dbReference type="EMBL" id="MDR7361809.1"/>
    </source>
</evidence>
<dbReference type="EC" id="1.1.5.3" evidence="8"/>
<comment type="similarity">
    <text evidence="2">Belongs to the FAD-dependent glycerol-3-phosphate dehydrogenase family.</text>
</comment>
<dbReference type="InterPro" id="IPR036188">
    <property type="entry name" value="FAD/NAD-bd_sf"/>
</dbReference>
<feature type="domain" description="Alpha-glycerophosphate oxidase C-terminal" evidence="7">
    <location>
        <begin position="392"/>
        <end position="513"/>
    </location>
</feature>
<dbReference type="Gene3D" id="3.30.9.10">
    <property type="entry name" value="D-Amino Acid Oxidase, subunit A, domain 2"/>
    <property type="match status" value="1"/>
</dbReference>
<comment type="caution">
    <text evidence="8">The sequence shown here is derived from an EMBL/GenBank/DDBJ whole genome shotgun (WGS) entry which is preliminary data.</text>
</comment>
<keyword evidence="4" id="KW-0274">FAD</keyword>
<dbReference type="NCBIfam" id="NF008899">
    <property type="entry name" value="PRK12266.1"/>
    <property type="match status" value="1"/>
</dbReference>
<dbReference type="InterPro" id="IPR006076">
    <property type="entry name" value="FAD-dep_OxRdtase"/>
</dbReference>
<proteinExistence type="inferred from homology"/>
<dbReference type="Gene3D" id="3.50.50.60">
    <property type="entry name" value="FAD/NAD(P)-binding domain"/>
    <property type="match status" value="1"/>
</dbReference>
<dbReference type="PANTHER" id="PTHR11985">
    <property type="entry name" value="GLYCEROL-3-PHOSPHATE DEHYDROGENASE"/>
    <property type="match status" value="1"/>
</dbReference>
<dbReference type="InterPro" id="IPR031656">
    <property type="entry name" value="DAO_C"/>
</dbReference>
<evidence type="ECO:0000256" key="3">
    <source>
        <dbReference type="ARBA" id="ARBA00022630"/>
    </source>
</evidence>
<dbReference type="PROSITE" id="PS00978">
    <property type="entry name" value="FAD_G3PDH_2"/>
    <property type="match status" value="1"/>
</dbReference>
<sequence length="539" mass="59526">MSDLTIPYDVIVVGAGINGLGVARDAASRGLRTLLLEQDDLCSGVSAWSGRLVHGGLRYLEHRDFALVRESLRERERLFRLAPHLVRPKRLIMPFYSHNRRPAWLIRLGMITYDALSFDKKTKGREILKKDAIIARFPGIDTEGLAGAAVFTDGQVEYAERLCVEVALAAVGSGAEVRTKSRVEEPVMEGGKVVGVRYRDTTTGELHEARAHVVLNVAGPWIDRVFRRNAPEQPRLNGGTKGSHLIVDPFPGAPADVVYYESKTDGRLVLVIPWMGRYLIGTTDLRFDDDPDEARCDSNEMAYLLEEVNTLIPQARLTVDDVIFTYSGVRPLPYAPDVEEWEIPRSHVLHDHAPDLPNLVTVVGGKLTTYRQLAEDAVDDVFARLGRKAPKCVTAQLPLPGAAGDLEETRRFLLQQGLSRLSADRLVALYGSRAADVLAITADAPGLREVLHAATGAIRAELLFAVRHELARTLADVMARRVLLAFEPGHGLEVLDEAVAVLGDELGWDQDRRKAEVEEYVGWLSHLAVPGRDLPGVHR</sequence>
<dbReference type="PANTHER" id="PTHR11985:SF15">
    <property type="entry name" value="GLYCEROL-3-PHOSPHATE DEHYDROGENASE, MITOCHONDRIAL"/>
    <property type="match status" value="1"/>
</dbReference>
<evidence type="ECO:0000256" key="4">
    <source>
        <dbReference type="ARBA" id="ARBA00022827"/>
    </source>
</evidence>